<proteinExistence type="inferred from homology"/>
<dbReference type="PROSITE" id="PS00138">
    <property type="entry name" value="SUBTILASE_SER"/>
    <property type="match status" value="1"/>
</dbReference>
<evidence type="ECO:0000256" key="3">
    <source>
        <dbReference type="ARBA" id="ARBA00022801"/>
    </source>
</evidence>
<evidence type="ECO:0000256" key="7">
    <source>
        <dbReference type="RuleBase" id="RU003355"/>
    </source>
</evidence>
<keyword evidence="3 6" id="KW-0378">Hydrolase</keyword>
<evidence type="ECO:0000256" key="4">
    <source>
        <dbReference type="ARBA" id="ARBA00022825"/>
    </source>
</evidence>
<feature type="active site" description="Charge relay system" evidence="5 6">
    <location>
        <position position="381"/>
    </location>
</feature>
<organism evidence="10 11">
    <name type="scientific">Limnochorda pilosa</name>
    <dbReference type="NCBI Taxonomy" id="1555112"/>
    <lineage>
        <taxon>Bacteria</taxon>
        <taxon>Bacillati</taxon>
        <taxon>Bacillota</taxon>
        <taxon>Limnochordia</taxon>
        <taxon>Limnochordales</taxon>
        <taxon>Limnochordaceae</taxon>
        <taxon>Limnochorda</taxon>
    </lineage>
</organism>
<dbReference type="RefSeq" id="WP_068133891.1">
    <property type="nucleotide sequence ID" value="NZ_AP014924.1"/>
</dbReference>
<protein>
    <submittedName>
        <fullName evidence="10">Peptidase S8</fullName>
    </submittedName>
</protein>
<comment type="similarity">
    <text evidence="1 6 7">Belongs to the peptidase S8 family.</text>
</comment>
<dbReference type="PROSITE" id="PS00136">
    <property type="entry name" value="SUBTILASE_ASP"/>
    <property type="match status" value="1"/>
</dbReference>
<dbReference type="STRING" id="1555112.LIP_0524"/>
<dbReference type="Proteomes" id="UP000065807">
    <property type="component" value="Chromosome"/>
</dbReference>
<evidence type="ECO:0000313" key="10">
    <source>
        <dbReference type="EMBL" id="BAS26381.1"/>
    </source>
</evidence>
<dbReference type="PANTHER" id="PTHR43806:SF11">
    <property type="entry name" value="CEREVISIN-RELATED"/>
    <property type="match status" value="1"/>
</dbReference>
<dbReference type="SUPFAM" id="SSF52743">
    <property type="entry name" value="Subtilisin-like"/>
    <property type="match status" value="1"/>
</dbReference>
<dbReference type="InterPro" id="IPR015500">
    <property type="entry name" value="Peptidase_S8_subtilisin-rel"/>
</dbReference>
<feature type="active site" description="Charge relay system" evidence="5 6">
    <location>
        <position position="180"/>
    </location>
</feature>
<gene>
    <name evidence="10" type="ORF">LIP_0524</name>
</gene>
<evidence type="ECO:0000313" key="11">
    <source>
        <dbReference type="Proteomes" id="UP000065807"/>
    </source>
</evidence>
<keyword evidence="4 6" id="KW-0720">Serine protease</keyword>
<dbReference type="PROSITE" id="PS00137">
    <property type="entry name" value="SUBTILASE_HIS"/>
    <property type="match status" value="1"/>
</dbReference>
<feature type="active site" description="Charge relay system" evidence="5 6">
    <location>
        <position position="137"/>
    </location>
</feature>
<dbReference type="InterPro" id="IPR050131">
    <property type="entry name" value="Peptidase_S8_subtilisin-like"/>
</dbReference>
<evidence type="ECO:0000256" key="8">
    <source>
        <dbReference type="SAM" id="SignalP"/>
    </source>
</evidence>
<name>A0A0K2SGY9_LIMPI</name>
<keyword evidence="8" id="KW-0732">Signal</keyword>
<feature type="domain" description="Peptidase S8/S53" evidence="9">
    <location>
        <begin position="128"/>
        <end position="430"/>
    </location>
</feature>
<accession>A0A0K2SGY9</accession>
<dbReference type="InterPro" id="IPR023828">
    <property type="entry name" value="Peptidase_S8_Ser-AS"/>
</dbReference>
<sequence>MRSRLARCSTVVVLSLLALAVAWTPVQAQGSGQVRALVQVADTGDQTLAHLSRYGSVDFVFPEIGFVAMNIKAKDARPGSALRSDPLVLSVSRDHQVSVHTHTGLLAWDQDIIDVERVHPAGDVQYDGTGVYVAVLDTGLVPNWQDYFPAARVASDLGRAFHSPVLGTPGSPSFTDTNSHGTHVTSTILGYSLYGLARFEGTAPGATVIPVKVLSNKGWGWDSSVIAGILYVANLKKDGVLDGPVVINMSLGGSEGSPAELAAIRYAIRQGVLIVASAGNEGEAGMGYPGAFAEVISAGAAGWVREWVGGRTWWQQDVPDPTTAADVYVTDFSSRELPGQELDVLAPGSWVVGPYLAYGAAHPPYWANGVPGQYYFLGGTSMAAPHVTGTVALLLQKNPSLTQAQAEAVLRSTALYIPPGSATVATPYGTTETFTWSSDATGYGLIDADAAVAATP</sequence>
<evidence type="ECO:0000256" key="5">
    <source>
        <dbReference type="PIRSR" id="PIRSR615500-1"/>
    </source>
</evidence>
<reference evidence="11" key="1">
    <citation type="submission" date="2015-07" db="EMBL/GenBank/DDBJ databases">
        <title>Complete genome sequence and phylogenetic analysis of Limnochorda pilosa.</title>
        <authorList>
            <person name="Watanabe M."/>
            <person name="Kojima H."/>
            <person name="Fukui M."/>
        </authorList>
    </citation>
    <scope>NUCLEOTIDE SEQUENCE [LARGE SCALE GENOMIC DNA]</scope>
    <source>
        <strain evidence="11">HC45</strain>
    </source>
</reference>
<evidence type="ECO:0000256" key="1">
    <source>
        <dbReference type="ARBA" id="ARBA00011073"/>
    </source>
</evidence>
<keyword evidence="2 6" id="KW-0645">Protease</keyword>
<dbReference type="PANTHER" id="PTHR43806">
    <property type="entry name" value="PEPTIDASE S8"/>
    <property type="match status" value="1"/>
</dbReference>
<evidence type="ECO:0000259" key="9">
    <source>
        <dbReference type="Pfam" id="PF00082"/>
    </source>
</evidence>
<feature type="chain" id="PRO_5005486943" evidence="8">
    <location>
        <begin position="29"/>
        <end position="456"/>
    </location>
</feature>
<dbReference type="GO" id="GO:0004252">
    <property type="term" value="F:serine-type endopeptidase activity"/>
    <property type="evidence" value="ECO:0007669"/>
    <property type="project" value="UniProtKB-UniRule"/>
</dbReference>
<dbReference type="Pfam" id="PF00082">
    <property type="entry name" value="Peptidase_S8"/>
    <property type="match status" value="1"/>
</dbReference>
<dbReference type="GO" id="GO:0006508">
    <property type="term" value="P:proteolysis"/>
    <property type="evidence" value="ECO:0007669"/>
    <property type="project" value="UniProtKB-KW"/>
</dbReference>
<dbReference type="PROSITE" id="PS51892">
    <property type="entry name" value="SUBTILASE"/>
    <property type="match status" value="1"/>
</dbReference>
<keyword evidence="11" id="KW-1185">Reference proteome</keyword>
<feature type="signal peptide" evidence="8">
    <location>
        <begin position="1"/>
        <end position="28"/>
    </location>
</feature>
<dbReference type="OrthoDB" id="9798386at2"/>
<evidence type="ECO:0000256" key="6">
    <source>
        <dbReference type="PROSITE-ProRule" id="PRU01240"/>
    </source>
</evidence>
<dbReference type="PRINTS" id="PR00723">
    <property type="entry name" value="SUBTILISIN"/>
</dbReference>
<reference evidence="11" key="2">
    <citation type="journal article" date="2016" name="Int. J. Syst. Evol. Microbiol.">
        <title>Complete genome sequence and cell structure of Limnochorda pilosa, a Gram-negative spore-former within the phylum Firmicutes.</title>
        <authorList>
            <person name="Watanabe M."/>
            <person name="Kojima H."/>
            <person name="Fukui M."/>
        </authorList>
    </citation>
    <scope>NUCLEOTIDE SEQUENCE [LARGE SCALE GENOMIC DNA]</scope>
    <source>
        <strain evidence="11">HC45</strain>
    </source>
</reference>
<dbReference type="InterPro" id="IPR036852">
    <property type="entry name" value="Peptidase_S8/S53_dom_sf"/>
</dbReference>
<evidence type="ECO:0000256" key="2">
    <source>
        <dbReference type="ARBA" id="ARBA00022670"/>
    </source>
</evidence>
<dbReference type="AlphaFoldDB" id="A0A0K2SGY9"/>
<dbReference type="InterPro" id="IPR023827">
    <property type="entry name" value="Peptidase_S8_Asp-AS"/>
</dbReference>
<dbReference type="EMBL" id="AP014924">
    <property type="protein sequence ID" value="BAS26381.1"/>
    <property type="molecule type" value="Genomic_DNA"/>
</dbReference>
<dbReference type="InterPro" id="IPR000209">
    <property type="entry name" value="Peptidase_S8/S53_dom"/>
</dbReference>
<dbReference type="InterPro" id="IPR022398">
    <property type="entry name" value="Peptidase_S8_His-AS"/>
</dbReference>
<dbReference type="KEGG" id="lpil:LIP_0524"/>
<dbReference type="Gene3D" id="3.40.50.200">
    <property type="entry name" value="Peptidase S8/S53 domain"/>
    <property type="match status" value="1"/>
</dbReference>